<protein>
    <submittedName>
        <fullName evidence="2">Uncharacterized protein</fullName>
    </submittedName>
</protein>
<keyword evidence="3" id="KW-1185">Reference proteome</keyword>
<gene>
    <name evidence="2" type="ORF">DAKH74_039110</name>
</gene>
<accession>A0AAV5S0A6</accession>
<comment type="caution">
    <text evidence="2">The sequence shown here is derived from an EMBL/GenBank/DDBJ whole genome shotgun (WGS) entry which is preliminary data.</text>
</comment>
<sequence>MRLIDSSYDGEIPREPALPNFPVPGLAGSASQQQMGPGPGRMHIPGAMMPGEMIALGSGNAIPTQGYQAALPRGSFGAAGASSAPSMNPYQGTAYPNASENSSVAMMQYYPQRRYPDAHSIIPPTSFAGAMMNSSVRRAMGPQYQSHGAPQSSYYMRMTGGQGQVGPDPNSMQSYNQAMQYQAMQQ</sequence>
<evidence type="ECO:0000256" key="1">
    <source>
        <dbReference type="SAM" id="MobiDB-lite"/>
    </source>
</evidence>
<dbReference type="AlphaFoldDB" id="A0AAV5S0A6"/>
<feature type="region of interest" description="Disordered" evidence="1">
    <location>
        <begin position="1"/>
        <end position="41"/>
    </location>
</feature>
<proteinExistence type="predicted"/>
<dbReference type="Proteomes" id="UP001377567">
    <property type="component" value="Unassembled WGS sequence"/>
</dbReference>
<dbReference type="EMBL" id="BTGD01000011">
    <property type="protein sequence ID" value="GMM57295.1"/>
    <property type="molecule type" value="Genomic_DNA"/>
</dbReference>
<reference evidence="2 3" key="1">
    <citation type="journal article" date="2023" name="Elife">
        <title>Identification of key yeast species and microbe-microbe interactions impacting larval growth of Drosophila in the wild.</title>
        <authorList>
            <person name="Mure A."/>
            <person name="Sugiura Y."/>
            <person name="Maeda R."/>
            <person name="Honda K."/>
            <person name="Sakurai N."/>
            <person name="Takahashi Y."/>
            <person name="Watada M."/>
            <person name="Katoh T."/>
            <person name="Gotoh A."/>
            <person name="Gotoh Y."/>
            <person name="Taniguchi I."/>
            <person name="Nakamura K."/>
            <person name="Hayashi T."/>
            <person name="Katayama T."/>
            <person name="Uemura T."/>
            <person name="Hattori Y."/>
        </authorList>
    </citation>
    <scope>NUCLEOTIDE SEQUENCE [LARGE SCALE GENOMIC DNA]</scope>
    <source>
        <strain evidence="2 3">KH-74</strain>
    </source>
</reference>
<evidence type="ECO:0000313" key="3">
    <source>
        <dbReference type="Proteomes" id="UP001377567"/>
    </source>
</evidence>
<organism evidence="2 3">
    <name type="scientific">Maudiozyma humilis</name>
    <name type="common">Sour dough yeast</name>
    <name type="synonym">Kazachstania humilis</name>
    <dbReference type="NCBI Taxonomy" id="51915"/>
    <lineage>
        <taxon>Eukaryota</taxon>
        <taxon>Fungi</taxon>
        <taxon>Dikarya</taxon>
        <taxon>Ascomycota</taxon>
        <taxon>Saccharomycotina</taxon>
        <taxon>Saccharomycetes</taxon>
        <taxon>Saccharomycetales</taxon>
        <taxon>Saccharomycetaceae</taxon>
        <taxon>Maudiozyma</taxon>
    </lineage>
</organism>
<name>A0AAV5S0A6_MAUHU</name>
<evidence type="ECO:0000313" key="2">
    <source>
        <dbReference type="EMBL" id="GMM57295.1"/>
    </source>
</evidence>